<dbReference type="AlphaFoldDB" id="A0A7X1B5N5"/>
<evidence type="ECO:0000256" key="2">
    <source>
        <dbReference type="PIRSR" id="PIRSR639069-2"/>
    </source>
</evidence>
<feature type="active site" description="Charge relay system" evidence="1">
    <location>
        <position position="303"/>
    </location>
</feature>
<accession>A0A7X1B5N5</accession>
<feature type="binding site" evidence="2">
    <location>
        <position position="92"/>
    </location>
    <ligand>
        <name>substrate</name>
    </ligand>
</feature>
<reference evidence="4 5" key="1">
    <citation type="submission" date="2020-07" db="EMBL/GenBank/DDBJ databases">
        <authorList>
            <person name="Feng X."/>
        </authorList>
    </citation>
    <scope>NUCLEOTIDE SEQUENCE [LARGE SCALE GENOMIC DNA]</scope>
    <source>
        <strain evidence="4 5">JCM23202</strain>
    </source>
</reference>
<feature type="active site" description="Nucleophile" evidence="1">
    <location>
        <position position="184"/>
    </location>
</feature>
<dbReference type="InterPro" id="IPR039069">
    <property type="entry name" value="CE7"/>
</dbReference>
<dbReference type="GO" id="GO:0005976">
    <property type="term" value="P:polysaccharide metabolic process"/>
    <property type="evidence" value="ECO:0007669"/>
    <property type="project" value="TreeGrafter"/>
</dbReference>
<dbReference type="GO" id="GO:0052689">
    <property type="term" value="F:carboxylic ester hydrolase activity"/>
    <property type="evidence" value="ECO:0007669"/>
    <property type="project" value="TreeGrafter"/>
</dbReference>
<dbReference type="EMBL" id="JACHVC010000005">
    <property type="protein sequence ID" value="MBC2605008.1"/>
    <property type="molecule type" value="Genomic_DNA"/>
</dbReference>
<evidence type="ECO:0000256" key="1">
    <source>
        <dbReference type="PIRSR" id="PIRSR639069-1"/>
    </source>
</evidence>
<comment type="caution">
    <text evidence="4">The sequence shown here is derived from an EMBL/GenBank/DDBJ whole genome shotgun (WGS) entry which is preliminary data.</text>
</comment>
<feature type="active site" description="Charge relay system" evidence="1">
    <location>
        <position position="274"/>
    </location>
</feature>
<protein>
    <submittedName>
        <fullName evidence="4">Acetylxylan esterase</fullName>
    </submittedName>
</protein>
<name>A0A7X1B5N5_9BACT</name>
<proteinExistence type="predicted"/>
<evidence type="ECO:0000259" key="3">
    <source>
        <dbReference type="Pfam" id="PF05448"/>
    </source>
</evidence>
<dbReference type="Gene3D" id="3.40.50.1820">
    <property type="entry name" value="alpha/beta hydrolase"/>
    <property type="match status" value="1"/>
</dbReference>
<evidence type="ECO:0000313" key="4">
    <source>
        <dbReference type="EMBL" id="MBC2605008.1"/>
    </source>
</evidence>
<dbReference type="SUPFAM" id="SSF53474">
    <property type="entry name" value="alpha/beta-Hydrolases"/>
    <property type="match status" value="1"/>
</dbReference>
<dbReference type="Pfam" id="PF05448">
    <property type="entry name" value="AXE1"/>
    <property type="match status" value="1"/>
</dbReference>
<dbReference type="RefSeq" id="WP_185658893.1">
    <property type="nucleotide sequence ID" value="NZ_CAWPOO010000005.1"/>
</dbReference>
<keyword evidence="5" id="KW-1185">Reference proteome</keyword>
<dbReference type="InterPro" id="IPR008391">
    <property type="entry name" value="AXE1_dom"/>
</dbReference>
<feature type="domain" description="Acetyl xylan esterase" evidence="3">
    <location>
        <begin position="1"/>
        <end position="319"/>
    </location>
</feature>
<gene>
    <name evidence="4" type="ORF">H5P27_03030</name>
</gene>
<dbReference type="InterPro" id="IPR029058">
    <property type="entry name" value="AB_hydrolase_fold"/>
</dbReference>
<dbReference type="PANTHER" id="PTHR40111:SF1">
    <property type="entry name" value="CEPHALOSPORIN-C DEACETYLASE"/>
    <property type="match status" value="1"/>
</dbReference>
<sequence>MPLIDKPLPELETYLGRNPRPADFDDYWQKALAELNQVKPEYTLTPSSKIVASYAECFDLVFKGVGGADIYAQYLRPKGAENAPILLQFHGYSANAGDWYEKLGYVAEGFCVASMDCRGQGGLSTDPGGVSGTTLNGHIVRGLEDPDPKKLLFRSIFLDTVQLARTIISFEETDENRLAVTGGSQGGALTLACAALEPRVKYAAAMFPFLCDYQRVWEMDLAKKAYEELSYYLRRRDPQHENVQAMFEKLGYIDIQHLAPRIQATTLFGTGLMDDVCPPSTQFAAYNRISAPKSMEIFPDFGHEALPGFQDKVFNFLMQVR</sequence>
<dbReference type="Proteomes" id="UP000526501">
    <property type="component" value="Unassembled WGS sequence"/>
</dbReference>
<organism evidence="4 5">
    <name type="scientific">Pelagicoccus albus</name>
    <dbReference type="NCBI Taxonomy" id="415222"/>
    <lineage>
        <taxon>Bacteria</taxon>
        <taxon>Pseudomonadati</taxon>
        <taxon>Verrucomicrobiota</taxon>
        <taxon>Opitutia</taxon>
        <taxon>Puniceicoccales</taxon>
        <taxon>Pelagicoccaceae</taxon>
        <taxon>Pelagicoccus</taxon>
    </lineage>
</organism>
<evidence type="ECO:0000313" key="5">
    <source>
        <dbReference type="Proteomes" id="UP000526501"/>
    </source>
</evidence>
<dbReference type="PANTHER" id="PTHR40111">
    <property type="entry name" value="CEPHALOSPORIN-C DEACETYLASE"/>
    <property type="match status" value="1"/>
</dbReference>